<comment type="caution">
    <text evidence="5">The sequence shown here is derived from an EMBL/GenBank/DDBJ whole genome shotgun (WGS) entry which is preliminary data.</text>
</comment>
<dbReference type="InterPro" id="IPR036390">
    <property type="entry name" value="WH_DNA-bd_sf"/>
</dbReference>
<dbReference type="InterPro" id="IPR051081">
    <property type="entry name" value="HTH_MetalResp_TranReg"/>
</dbReference>
<dbReference type="SUPFAM" id="SSF46785">
    <property type="entry name" value="Winged helix' DNA-binding domain"/>
    <property type="match status" value="1"/>
</dbReference>
<dbReference type="PRINTS" id="PR00778">
    <property type="entry name" value="HTHARSR"/>
</dbReference>
<keyword evidence="1" id="KW-0805">Transcription regulation</keyword>
<dbReference type="CDD" id="cd00090">
    <property type="entry name" value="HTH_ARSR"/>
    <property type="match status" value="1"/>
</dbReference>
<evidence type="ECO:0000256" key="1">
    <source>
        <dbReference type="ARBA" id="ARBA00023015"/>
    </source>
</evidence>
<gene>
    <name evidence="5" type="ORF">A3C70_00570</name>
</gene>
<dbReference type="PROSITE" id="PS50987">
    <property type="entry name" value="HTH_ARSR_2"/>
    <property type="match status" value="1"/>
</dbReference>
<proteinExistence type="predicted"/>
<protein>
    <recommendedName>
        <fullName evidence="4">HTH arsR-type domain-containing protein</fullName>
    </recommendedName>
</protein>
<evidence type="ECO:0000256" key="2">
    <source>
        <dbReference type="ARBA" id="ARBA00023125"/>
    </source>
</evidence>
<dbReference type="PANTHER" id="PTHR33154">
    <property type="entry name" value="TRANSCRIPTIONAL REGULATOR, ARSR FAMILY"/>
    <property type="match status" value="1"/>
</dbReference>
<dbReference type="NCBIfam" id="NF033788">
    <property type="entry name" value="HTH_metalloreg"/>
    <property type="match status" value="1"/>
</dbReference>
<name>A0A1G2TI06_9BACT</name>
<dbReference type="InterPro" id="IPR036388">
    <property type="entry name" value="WH-like_DNA-bd_sf"/>
</dbReference>
<evidence type="ECO:0000259" key="4">
    <source>
        <dbReference type="PROSITE" id="PS50987"/>
    </source>
</evidence>
<dbReference type="InterPro" id="IPR011991">
    <property type="entry name" value="ArsR-like_HTH"/>
</dbReference>
<dbReference type="EMBL" id="MHVR01000004">
    <property type="protein sequence ID" value="OHA96833.1"/>
    <property type="molecule type" value="Genomic_DNA"/>
</dbReference>
<dbReference type="SMART" id="SM00418">
    <property type="entry name" value="HTH_ARSR"/>
    <property type="match status" value="1"/>
</dbReference>
<dbReference type="PANTHER" id="PTHR33154:SF18">
    <property type="entry name" value="ARSENICAL RESISTANCE OPERON REPRESSOR"/>
    <property type="match status" value="1"/>
</dbReference>
<sequence>MKERDLERILKALANKRRLVIISFLKKDKEANVGEIAGAIHLSFKSTSRHLAVLFGAGILDKEQRSSEVFYRLNDSIPGIFFPIIKCL</sequence>
<keyword evidence="2" id="KW-0238">DNA-binding</keyword>
<dbReference type="AlphaFoldDB" id="A0A1G2TI06"/>
<dbReference type="GO" id="GO:0003677">
    <property type="term" value="F:DNA binding"/>
    <property type="evidence" value="ECO:0007669"/>
    <property type="project" value="UniProtKB-KW"/>
</dbReference>
<organism evidence="5 6">
    <name type="scientific">Candidatus Zambryskibacteria bacterium RIFCSPHIGHO2_02_FULL_43_14</name>
    <dbReference type="NCBI Taxonomy" id="1802748"/>
    <lineage>
        <taxon>Bacteria</taxon>
        <taxon>Candidatus Zambryskiibacteriota</taxon>
    </lineage>
</organism>
<evidence type="ECO:0000256" key="3">
    <source>
        <dbReference type="ARBA" id="ARBA00023163"/>
    </source>
</evidence>
<feature type="domain" description="HTH arsR-type" evidence="4">
    <location>
        <begin position="1"/>
        <end position="88"/>
    </location>
</feature>
<reference evidence="5 6" key="1">
    <citation type="journal article" date="2016" name="Nat. Commun.">
        <title>Thousands of microbial genomes shed light on interconnected biogeochemical processes in an aquifer system.</title>
        <authorList>
            <person name="Anantharaman K."/>
            <person name="Brown C.T."/>
            <person name="Hug L.A."/>
            <person name="Sharon I."/>
            <person name="Castelle C.J."/>
            <person name="Probst A.J."/>
            <person name="Thomas B.C."/>
            <person name="Singh A."/>
            <person name="Wilkins M.J."/>
            <person name="Karaoz U."/>
            <person name="Brodie E.L."/>
            <person name="Williams K.H."/>
            <person name="Hubbard S.S."/>
            <person name="Banfield J.F."/>
        </authorList>
    </citation>
    <scope>NUCLEOTIDE SEQUENCE [LARGE SCALE GENOMIC DNA]</scope>
</reference>
<dbReference type="InterPro" id="IPR001845">
    <property type="entry name" value="HTH_ArsR_DNA-bd_dom"/>
</dbReference>
<evidence type="ECO:0000313" key="6">
    <source>
        <dbReference type="Proteomes" id="UP000178175"/>
    </source>
</evidence>
<dbReference type="Gene3D" id="1.10.10.10">
    <property type="entry name" value="Winged helix-like DNA-binding domain superfamily/Winged helix DNA-binding domain"/>
    <property type="match status" value="1"/>
</dbReference>
<dbReference type="Proteomes" id="UP000178175">
    <property type="component" value="Unassembled WGS sequence"/>
</dbReference>
<keyword evidence="3" id="KW-0804">Transcription</keyword>
<dbReference type="GO" id="GO:0003700">
    <property type="term" value="F:DNA-binding transcription factor activity"/>
    <property type="evidence" value="ECO:0007669"/>
    <property type="project" value="InterPro"/>
</dbReference>
<evidence type="ECO:0000313" key="5">
    <source>
        <dbReference type="EMBL" id="OHA96833.1"/>
    </source>
</evidence>
<dbReference type="Pfam" id="PF01022">
    <property type="entry name" value="HTH_5"/>
    <property type="match status" value="1"/>
</dbReference>
<accession>A0A1G2TI06</accession>